<feature type="compositionally biased region" description="Polar residues" evidence="1">
    <location>
        <begin position="520"/>
        <end position="529"/>
    </location>
</feature>
<feature type="region of interest" description="Disordered" evidence="1">
    <location>
        <begin position="514"/>
        <end position="657"/>
    </location>
</feature>
<feature type="compositionally biased region" description="Basic and acidic residues" evidence="1">
    <location>
        <begin position="647"/>
        <end position="657"/>
    </location>
</feature>
<feature type="compositionally biased region" description="Low complexity" evidence="1">
    <location>
        <begin position="598"/>
        <end position="617"/>
    </location>
</feature>
<proteinExistence type="predicted"/>
<feature type="compositionally biased region" description="Basic residues" evidence="1">
    <location>
        <begin position="81"/>
        <end position="112"/>
    </location>
</feature>
<dbReference type="AlphaFoldDB" id="A0AAN8NTQ2"/>
<evidence type="ECO:0000313" key="3">
    <source>
        <dbReference type="Proteomes" id="UP001307849"/>
    </source>
</evidence>
<comment type="caution">
    <text evidence="2">The sequence shown here is derived from an EMBL/GenBank/DDBJ whole genome shotgun (WGS) entry which is preliminary data.</text>
</comment>
<evidence type="ECO:0000313" key="2">
    <source>
        <dbReference type="EMBL" id="KAK6510947.1"/>
    </source>
</evidence>
<feature type="compositionally biased region" description="Pro residues" evidence="1">
    <location>
        <begin position="192"/>
        <end position="227"/>
    </location>
</feature>
<sequence length="657" mass="72825">MSDPSRHKPGMPRPARSGVTRAEQCCILDDPTQFDHSRSRVVNAYVQRQDTPPTPLSTAAIHDDRHYARTHGNPPLASPQLHHHQPHHHHRNNHPSPNHHRHPNPRQHRSPPHHGSSEIQPTHREYLNTAQSLNLDSQRQLEREILAMQSREAQGRGHHPSRRQPSQQLPPARPPPGLNASRQVPGPSSMPMAPPPGIPMPPQGIPMPPSGVSMPPPGASMPPPGISMPPGIAMPRPPQGNSMPQVSMPMQQLSFGASSRQAPPGISLSQPPGIPMPRPPGVSMSQPPNISIPQLPDIPQPQTEPQPPSNTTQARLPPPPPPNDPLAELHRSQRHVAAIIDTMRAENELLKHDRDFQGILFSNGILYLACPSAWNTCDCEFCSGVRWIRQYKDLDAAGERLWNDPKYSYWREYIETYGFKICDCHKCSQIDEAGNIKIPDDLGPDWNLWYGPDGKPKDEGNDVAGLSDAARIERQQPPKFRARATAVAQERREKAAYLEYLKSNGVDEALFGMLEPGPQQYHNPAIQTPSSSSIRSSGTVHRPPRPADMPEDSTPDVGPSRIVHRPPRPADMPEDSTPDVGPSTNWRYGAIGQPVPRNLNNNSQNNSQHGSNNAGNNLRRGQPIDMLENPNYNSQNNSQHGSSDSWNDTRRWRPPAE</sequence>
<keyword evidence="3" id="KW-1185">Reference proteome</keyword>
<feature type="region of interest" description="Disordered" evidence="1">
    <location>
        <begin position="1"/>
        <end position="119"/>
    </location>
</feature>
<feature type="compositionally biased region" description="Polar residues" evidence="1">
    <location>
        <begin position="630"/>
        <end position="646"/>
    </location>
</feature>
<feature type="compositionally biased region" description="Pro residues" evidence="1">
    <location>
        <begin position="296"/>
        <end position="308"/>
    </location>
</feature>
<dbReference type="EMBL" id="JAVHJM010000007">
    <property type="protein sequence ID" value="KAK6510947.1"/>
    <property type="molecule type" value="Genomic_DNA"/>
</dbReference>
<dbReference type="Proteomes" id="UP001307849">
    <property type="component" value="Unassembled WGS sequence"/>
</dbReference>
<accession>A0AAN8NTQ2</accession>
<feature type="compositionally biased region" description="Polar residues" evidence="1">
    <location>
        <begin position="283"/>
        <end position="292"/>
    </location>
</feature>
<protein>
    <submittedName>
        <fullName evidence="2">Uncharacterized protein</fullName>
    </submittedName>
</protein>
<reference evidence="2 3" key="1">
    <citation type="submission" date="2019-10" db="EMBL/GenBank/DDBJ databases">
        <authorList>
            <person name="Palmer J.M."/>
        </authorList>
    </citation>
    <scope>NUCLEOTIDE SEQUENCE [LARGE SCALE GENOMIC DNA]</scope>
    <source>
        <strain evidence="2 3">TWF506</strain>
    </source>
</reference>
<name>A0AAN8NTQ2_9PEZI</name>
<organism evidence="2 3">
    <name type="scientific">Arthrobotrys conoides</name>
    <dbReference type="NCBI Taxonomy" id="74498"/>
    <lineage>
        <taxon>Eukaryota</taxon>
        <taxon>Fungi</taxon>
        <taxon>Dikarya</taxon>
        <taxon>Ascomycota</taxon>
        <taxon>Pezizomycotina</taxon>
        <taxon>Orbiliomycetes</taxon>
        <taxon>Orbiliales</taxon>
        <taxon>Orbiliaceae</taxon>
        <taxon>Arthrobotrys</taxon>
    </lineage>
</organism>
<feature type="compositionally biased region" description="Polar residues" evidence="1">
    <location>
        <begin position="239"/>
        <end position="261"/>
    </location>
</feature>
<feature type="region of interest" description="Disordered" evidence="1">
    <location>
        <begin position="150"/>
        <end position="327"/>
    </location>
</feature>
<evidence type="ECO:0000256" key="1">
    <source>
        <dbReference type="SAM" id="MobiDB-lite"/>
    </source>
</evidence>
<gene>
    <name evidence="2" type="ORF">TWF506_010035</name>
</gene>